<dbReference type="PATRIC" id="fig|1097667.3.peg.1568"/>
<keyword evidence="3" id="KW-1185">Reference proteome</keyword>
<dbReference type="EMBL" id="AGUD01000095">
    <property type="protein sequence ID" value="EHN11543.1"/>
    <property type="molecule type" value="Genomic_DNA"/>
</dbReference>
<dbReference type="GO" id="GO:0004315">
    <property type="term" value="F:3-oxoacyl-[acyl-carrier-protein] synthase activity"/>
    <property type="evidence" value="ECO:0007669"/>
    <property type="project" value="InterPro"/>
</dbReference>
<dbReference type="GO" id="GO:0006633">
    <property type="term" value="P:fatty acid biosynthetic process"/>
    <property type="evidence" value="ECO:0007669"/>
    <property type="project" value="InterPro"/>
</dbReference>
<dbReference type="AlphaFoldDB" id="H0E454"/>
<dbReference type="PANTHER" id="PTHR34069:SF3">
    <property type="entry name" value="ACYL-COA:ACYL-COA ALKYLTRANSFERASE"/>
    <property type="match status" value="1"/>
</dbReference>
<dbReference type="Gene3D" id="3.40.47.10">
    <property type="match status" value="2"/>
</dbReference>
<sequence length="353" mass="36951">MSPMSAERRARVVGLSVAVPRTVLANDEIARVPITRQGLQTAFAGADPTRSDDERIFREEQARYDGDPFAGTVLRHRLADDRPSSALALAAAREALAIADVAPGQVDLLLSVSVPSDRVWPGDSAQLAHALGIDAAAWNVEAWNAGALSAWITADALIASGRIRRALIAVACVNSRIAEPGDSFGWFLGDAGAALLLDGQATSGPTLTASGMRANHVARDAFAVDVAADPPRLRVRARPETGAELVGSNFESLRGALAGLTTTPDLVVAYAPTAWLAATAARIYGWPPERVLDVHPRYANIGPALPLVGLHEAAAGDRLRPGDAVLAYALGPSSGVAAIELRWEDVPLGRVVV</sequence>
<evidence type="ECO:0000313" key="3">
    <source>
        <dbReference type="Proteomes" id="UP000005143"/>
    </source>
</evidence>
<feature type="domain" description="Beta-ketoacyl-[acyl-carrier-protein] synthase III N-terminal" evidence="1">
    <location>
        <begin position="144"/>
        <end position="211"/>
    </location>
</feature>
<gene>
    <name evidence="2" type="ORF">PAI11_15800</name>
</gene>
<name>H0E454_9ACTN</name>
<proteinExistence type="predicted"/>
<dbReference type="SUPFAM" id="SSF53901">
    <property type="entry name" value="Thiolase-like"/>
    <property type="match status" value="1"/>
</dbReference>
<dbReference type="PANTHER" id="PTHR34069">
    <property type="entry name" value="3-OXOACYL-[ACYL-CARRIER-PROTEIN] SYNTHASE 3"/>
    <property type="match status" value="1"/>
</dbReference>
<comment type="caution">
    <text evidence="2">The sequence shown here is derived from an EMBL/GenBank/DDBJ whole genome shotgun (WGS) entry which is preliminary data.</text>
</comment>
<dbReference type="GO" id="GO:0044550">
    <property type="term" value="P:secondary metabolite biosynthetic process"/>
    <property type="evidence" value="ECO:0007669"/>
    <property type="project" value="TreeGrafter"/>
</dbReference>
<dbReference type="Pfam" id="PF08545">
    <property type="entry name" value="ACP_syn_III"/>
    <property type="match status" value="1"/>
</dbReference>
<reference evidence="2 3" key="1">
    <citation type="journal article" date="2013" name="Biodegradation">
        <title>Quantitative proteomic analysis of ibuprofen-degrading Patulibacter sp. strain I11.</title>
        <authorList>
            <person name="Almeida B."/>
            <person name="Kjeldal H."/>
            <person name="Lolas I."/>
            <person name="Knudsen A.D."/>
            <person name="Carvalho G."/>
            <person name="Nielsen K.L."/>
            <person name="Barreto Crespo M.T."/>
            <person name="Stensballe A."/>
            <person name="Nielsen J.L."/>
        </authorList>
    </citation>
    <scope>NUCLEOTIDE SEQUENCE [LARGE SCALE GENOMIC DNA]</scope>
    <source>
        <strain evidence="2 3">I11</strain>
    </source>
</reference>
<protein>
    <submittedName>
        <fullName evidence="2">3-oxoacyl-[acyl-carrier-protein] synthase III</fullName>
    </submittedName>
</protein>
<dbReference type="InterPro" id="IPR016039">
    <property type="entry name" value="Thiolase-like"/>
</dbReference>
<evidence type="ECO:0000313" key="2">
    <source>
        <dbReference type="EMBL" id="EHN11543.1"/>
    </source>
</evidence>
<accession>H0E454</accession>
<organism evidence="2 3">
    <name type="scientific">Patulibacter medicamentivorans</name>
    <dbReference type="NCBI Taxonomy" id="1097667"/>
    <lineage>
        <taxon>Bacteria</taxon>
        <taxon>Bacillati</taxon>
        <taxon>Actinomycetota</taxon>
        <taxon>Thermoleophilia</taxon>
        <taxon>Solirubrobacterales</taxon>
        <taxon>Patulibacteraceae</taxon>
        <taxon>Patulibacter</taxon>
    </lineage>
</organism>
<evidence type="ECO:0000259" key="1">
    <source>
        <dbReference type="Pfam" id="PF08545"/>
    </source>
</evidence>
<dbReference type="InterPro" id="IPR013751">
    <property type="entry name" value="ACP_syn_III_N"/>
</dbReference>
<dbReference type="Proteomes" id="UP000005143">
    <property type="component" value="Unassembled WGS sequence"/>
</dbReference>